<dbReference type="EMBL" id="JAWDJX010000054">
    <property type="protein sequence ID" value="KAK3048000.1"/>
    <property type="molecule type" value="Genomic_DNA"/>
</dbReference>
<dbReference type="Proteomes" id="UP001271007">
    <property type="component" value="Unassembled WGS sequence"/>
</dbReference>
<organism evidence="3 4">
    <name type="scientific">Extremus antarcticus</name>
    <dbReference type="NCBI Taxonomy" id="702011"/>
    <lineage>
        <taxon>Eukaryota</taxon>
        <taxon>Fungi</taxon>
        <taxon>Dikarya</taxon>
        <taxon>Ascomycota</taxon>
        <taxon>Pezizomycotina</taxon>
        <taxon>Dothideomycetes</taxon>
        <taxon>Dothideomycetidae</taxon>
        <taxon>Mycosphaerellales</taxon>
        <taxon>Extremaceae</taxon>
        <taxon>Extremus</taxon>
    </lineage>
</organism>
<evidence type="ECO:0008006" key="5">
    <source>
        <dbReference type="Google" id="ProtNLM"/>
    </source>
</evidence>
<evidence type="ECO:0000313" key="4">
    <source>
        <dbReference type="Proteomes" id="UP001271007"/>
    </source>
</evidence>
<dbReference type="InterPro" id="IPR010839">
    <property type="entry name" value="AtuA_N"/>
</dbReference>
<accession>A0AAJ0G4Y7</accession>
<protein>
    <recommendedName>
        <fullName evidence="5">DUF1446-domain-containing protein</fullName>
    </recommendedName>
</protein>
<feature type="domain" description="Acyclic terpene utilisation N-terminal" evidence="1">
    <location>
        <begin position="10"/>
        <end position="469"/>
    </location>
</feature>
<dbReference type="Pfam" id="PF07287">
    <property type="entry name" value="AtuA"/>
    <property type="match status" value="1"/>
</dbReference>
<dbReference type="PANTHER" id="PTHR47585:SF2">
    <property type="entry name" value="DUF1446 DOMAIN PROTEIN (AFU_ORTHOLOGUE AFUA_6G11420)"/>
    <property type="match status" value="1"/>
</dbReference>
<gene>
    <name evidence="3" type="ORF">LTR09_010675</name>
</gene>
<dbReference type="Pfam" id="PF23544">
    <property type="entry name" value="AtuA_ferredoxin"/>
    <property type="match status" value="1"/>
</dbReference>
<evidence type="ECO:0000259" key="2">
    <source>
        <dbReference type="Pfam" id="PF23544"/>
    </source>
</evidence>
<evidence type="ECO:0000259" key="1">
    <source>
        <dbReference type="Pfam" id="PF07287"/>
    </source>
</evidence>
<dbReference type="PANTHER" id="PTHR47585">
    <property type="match status" value="1"/>
</dbReference>
<name>A0AAJ0G4Y7_9PEZI</name>
<sequence length="625" mass="68686">MPSSTVKRPVRIAGASGGFTDRQRAIKDLASNCDVDVIIGDWMSECTMTIHGAQKMAETEKMAKNPQAAAGPGFFDPCFVSSLTPALPVLQQNGVKLAVNAGASDPDLLAKEVVKTVKELGLNLKVAWIEGDEVTPQFKELRKNGEKFTNLDTGKDLDEWDYDPVCAQCYLGAWGIAEALKAGADIVICGRVADASPAIGAAAWWHEWTPSDLDALAGSLIVGHLIECSSYVCGGYYSGFKNLFDGCENLGFPIAAVESTGDAVFTKEANTGGEMSVGTITSQLVYEIQGPLYYNSDVTAHIEGIKFEQLGKDEVRMTGVKGSPPPPTTKVGITAQGCYQAEFHYLFCGLDYKEKAAWTEKQIRYSMRDHIHKFSKLSFQLIGTPKEDPEDQNSATVHFRVFVQSKDPSTMGMGSMASVGASFTRWCLENFLQSCPGATVTPDMRQASAKSIYEYWPALLPQSVIQHRAILEWENNRAIDIPAPKITQTYPRKQNSYETSSPVDLSSFGPTTRAPLGSIVLGRSGDKASDANIGLFVRHDDEYEWLRSLLTVDKFIQLLAKEYLGGRIDRFEMRNIKVVHFLIKDHLDGGFNSSSTLDGLGKNLCEYIRSKWVDIPNQFLERGRI</sequence>
<dbReference type="Gene3D" id="3.40.1010.20">
    <property type="entry name" value="4-hydroxy-3-methylbut-2-enyl diphosphate reductase, catalytic domain"/>
    <property type="match status" value="1"/>
</dbReference>
<dbReference type="InterPro" id="IPR056362">
    <property type="entry name" value="AtuA-like_ferredoxin_dom"/>
</dbReference>
<evidence type="ECO:0000313" key="3">
    <source>
        <dbReference type="EMBL" id="KAK3048000.1"/>
    </source>
</evidence>
<feature type="domain" description="AtuA-like ferredoxin-fold" evidence="2">
    <location>
        <begin position="515"/>
        <end position="613"/>
    </location>
</feature>
<proteinExistence type="predicted"/>
<keyword evidence="4" id="KW-1185">Reference proteome</keyword>
<dbReference type="AlphaFoldDB" id="A0AAJ0G4Y7"/>
<comment type="caution">
    <text evidence="3">The sequence shown here is derived from an EMBL/GenBank/DDBJ whole genome shotgun (WGS) entry which is preliminary data.</text>
</comment>
<reference evidence="3" key="1">
    <citation type="submission" date="2023-04" db="EMBL/GenBank/DDBJ databases">
        <title>Black Yeasts Isolated from many extreme environments.</title>
        <authorList>
            <person name="Coleine C."/>
            <person name="Stajich J.E."/>
            <person name="Selbmann L."/>
        </authorList>
    </citation>
    <scope>NUCLEOTIDE SEQUENCE</scope>
    <source>
        <strain evidence="3">CCFEE 5312</strain>
    </source>
</reference>